<protein>
    <submittedName>
        <fullName evidence="5">B30.2/SPRY domain-containing protein</fullName>
    </submittedName>
</protein>
<feature type="compositionally biased region" description="Polar residues" evidence="2">
    <location>
        <begin position="1"/>
        <end position="14"/>
    </location>
</feature>
<sequence>MSISSESTTGGDITSDQEDLLPTSVLEPFEEMRLLLARIAELDRQMNSPTSASVDLVAQNENEKRHLLTRLAQLEGQQTLNLQTSSDGFELFYDVDYVSLLATRLCLAKEELHQLKEESKNTKESFDKKLEQMEALQAKMEQYQNKQQQTIDSLTQKLKVSIEQLSLKHQEHEEQQKMDALKQQTDQKETNDKIDSLQKDQQEQLASNFRGMEQKQKDGQEELQRKMDESLKSVQAMVVAELEQQKLSNANKFVEIEQKNDKLEKDQKEEQLNIVHLQKTVAVLCEIGLINRWDSVNCHPTLALIGPEQLIVQRDGENSEWGSVIAKKSLLPENPYFEVKIVEKTGNILIGLATNPMPLDKYVGGPKGTYAYEGNEGKCWGHGPAIEGKPPFGVGNVVGCGVNLKTRQIIYTLDGKRLDTDRLLVDSPAADLFPCVTLGRPGAKIEANFGPNFQFNIADGI</sequence>
<dbReference type="SMART" id="SM00449">
    <property type="entry name" value="SPRY"/>
    <property type="match status" value="1"/>
</dbReference>
<feature type="coiled-coil region" evidence="1">
    <location>
        <begin position="253"/>
        <end position="280"/>
    </location>
</feature>
<dbReference type="SUPFAM" id="SSF49899">
    <property type="entry name" value="Concanavalin A-like lectins/glucanases"/>
    <property type="match status" value="1"/>
</dbReference>
<feature type="domain" description="B30.2/SPRY" evidence="3">
    <location>
        <begin position="271"/>
        <end position="454"/>
    </location>
</feature>
<evidence type="ECO:0000259" key="3">
    <source>
        <dbReference type="PROSITE" id="PS50188"/>
    </source>
</evidence>
<accession>A0A914HRP1</accession>
<dbReference type="InterPro" id="IPR001870">
    <property type="entry name" value="B30.2/SPRY"/>
</dbReference>
<dbReference type="InterPro" id="IPR003877">
    <property type="entry name" value="SPRY_dom"/>
</dbReference>
<dbReference type="Proteomes" id="UP000887572">
    <property type="component" value="Unplaced"/>
</dbReference>
<keyword evidence="1" id="KW-0175">Coiled coil</keyword>
<organism evidence="4 5">
    <name type="scientific">Globodera rostochiensis</name>
    <name type="common">Golden nematode worm</name>
    <name type="synonym">Heterodera rostochiensis</name>
    <dbReference type="NCBI Taxonomy" id="31243"/>
    <lineage>
        <taxon>Eukaryota</taxon>
        <taxon>Metazoa</taxon>
        <taxon>Ecdysozoa</taxon>
        <taxon>Nematoda</taxon>
        <taxon>Chromadorea</taxon>
        <taxon>Rhabditida</taxon>
        <taxon>Tylenchina</taxon>
        <taxon>Tylenchomorpha</taxon>
        <taxon>Tylenchoidea</taxon>
        <taxon>Heteroderidae</taxon>
        <taxon>Heteroderinae</taxon>
        <taxon>Globodera</taxon>
    </lineage>
</organism>
<dbReference type="InterPro" id="IPR044736">
    <property type="entry name" value="Gid1/RanBPM/SPLA_SPRY"/>
</dbReference>
<dbReference type="InterPro" id="IPR043136">
    <property type="entry name" value="B30.2/SPRY_sf"/>
</dbReference>
<keyword evidence="4" id="KW-1185">Reference proteome</keyword>
<dbReference type="Pfam" id="PF00622">
    <property type="entry name" value="SPRY"/>
    <property type="match status" value="1"/>
</dbReference>
<name>A0A914HRP1_GLORO</name>
<evidence type="ECO:0000313" key="5">
    <source>
        <dbReference type="WBParaSite" id="Gr19_v10_g3097.t1"/>
    </source>
</evidence>
<proteinExistence type="predicted"/>
<dbReference type="InterPro" id="IPR013320">
    <property type="entry name" value="ConA-like_dom_sf"/>
</dbReference>
<feature type="region of interest" description="Disordered" evidence="2">
    <location>
        <begin position="169"/>
        <end position="197"/>
    </location>
</feature>
<dbReference type="PANTHER" id="PTHR12864">
    <property type="entry name" value="RAN BINDING PROTEIN 9-RELATED"/>
    <property type="match status" value="1"/>
</dbReference>
<dbReference type="AlphaFoldDB" id="A0A914HRP1"/>
<evidence type="ECO:0000256" key="1">
    <source>
        <dbReference type="SAM" id="Coils"/>
    </source>
</evidence>
<dbReference type="InterPro" id="IPR050618">
    <property type="entry name" value="Ubq-SigPath_Reg"/>
</dbReference>
<evidence type="ECO:0000256" key="2">
    <source>
        <dbReference type="SAM" id="MobiDB-lite"/>
    </source>
</evidence>
<dbReference type="Gene3D" id="2.60.120.920">
    <property type="match status" value="1"/>
</dbReference>
<evidence type="ECO:0000313" key="4">
    <source>
        <dbReference type="Proteomes" id="UP000887572"/>
    </source>
</evidence>
<dbReference type="CDD" id="cd12885">
    <property type="entry name" value="SPRY_RanBP_like"/>
    <property type="match status" value="1"/>
</dbReference>
<dbReference type="WBParaSite" id="Gr19_v10_g3097.t1">
    <property type="protein sequence ID" value="Gr19_v10_g3097.t1"/>
    <property type="gene ID" value="Gr19_v10_g3097"/>
</dbReference>
<feature type="region of interest" description="Disordered" evidence="2">
    <location>
        <begin position="1"/>
        <end position="22"/>
    </location>
</feature>
<reference evidence="5" key="1">
    <citation type="submission" date="2022-11" db="UniProtKB">
        <authorList>
            <consortium name="WormBaseParasite"/>
        </authorList>
    </citation>
    <scope>IDENTIFICATION</scope>
</reference>
<dbReference type="PROSITE" id="PS50188">
    <property type="entry name" value="B302_SPRY"/>
    <property type="match status" value="1"/>
</dbReference>